<organism evidence="7 8">
    <name type="scientific">Dictyobacter kobayashii</name>
    <dbReference type="NCBI Taxonomy" id="2014872"/>
    <lineage>
        <taxon>Bacteria</taxon>
        <taxon>Bacillati</taxon>
        <taxon>Chloroflexota</taxon>
        <taxon>Ktedonobacteria</taxon>
        <taxon>Ktedonobacterales</taxon>
        <taxon>Dictyobacteraceae</taxon>
        <taxon>Dictyobacter</taxon>
    </lineage>
</organism>
<comment type="caution">
    <text evidence="7">The sequence shown here is derived from an EMBL/GenBank/DDBJ whole genome shotgun (WGS) entry which is preliminary data.</text>
</comment>
<dbReference type="GO" id="GO:0016020">
    <property type="term" value="C:membrane"/>
    <property type="evidence" value="ECO:0007669"/>
    <property type="project" value="UniProtKB-SubCell"/>
</dbReference>
<evidence type="ECO:0000256" key="3">
    <source>
        <dbReference type="ARBA" id="ARBA00022692"/>
    </source>
</evidence>
<reference evidence="8" key="1">
    <citation type="submission" date="2018-12" db="EMBL/GenBank/DDBJ databases">
        <title>Tengunoibacter tsumagoiensis gen. nov., sp. nov., Dictyobacter kobayashii sp. nov., D. alpinus sp. nov., and D. joshuensis sp. nov. and description of Dictyobacteraceae fam. nov. within the order Ktedonobacterales isolated from Tengu-no-mugimeshi.</title>
        <authorList>
            <person name="Wang C.M."/>
            <person name="Zheng Y."/>
            <person name="Sakai Y."/>
            <person name="Toyoda A."/>
            <person name="Minakuchi Y."/>
            <person name="Abe K."/>
            <person name="Yokota A."/>
            <person name="Yabe S."/>
        </authorList>
    </citation>
    <scope>NUCLEOTIDE SEQUENCE [LARGE SCALE GENOMIC DNA]</scope>
    <source>
        <strain evidence="8">Uno11</strain>
    </source>
</reference>
<comment type="subcellular location">
    <subcellularLocation>
        <location evidence="1">Membrane</location>
        <topology evidence="1">Multi-pass membrane protein</topology>
    </subcellularLocation>
</comment>
<evidence type="ECO:0000256" key="4">
    <source>
        <dbReference type="ARBA" id="ARBA00022989"/>
    </source>
</evidence>
<dbReference type="Pfam" id="PF01940">
    <property type="entry name" value="DUF92"/>
    <property type="match status" value="1"/>
</dbReference>
<keyword evidence="8" id="KW-1185">Reference proteome</keyword>
<keyword evidence="5 6" id="KW-0472">Membrane</keyword>
<dbReference type="EMBL" id="BIFS01000001">
    <property type="protein sequence ID" value="GCE18028.1"/>
    <property type="molecule type" value="Genomic_DNA"/>
</dbReference>
<dbReference type="AlphaFoldDB" id="A0A402AFX9"/>
<gene>
    <name evidence="7" type="ORF">KDK_18280</name>
</gene>
<keyword evidence="4 6" id="KW-1133">Transmembrane helix</keyword>
<evidence type="ECO:0000256" key="1">
    <source>
        <dbReference type="ARBA" id="ARBA00004141"/>
    </source>
</evidence>
<evidence type="ECO:0008006" key="9">
    <source>
        <dbReference type="Google" id="ProtNLM"/>
    </source>
</evidence>
<comment type="similarity">
    <text evidence="2">Belongs to the TMEM19 family.</text>
</comment>
<dbReference type="InterPro" id="IPR002794">
    <property type="entry name" value="DUF92_TMEM19"/>
</dbReference>
<accession>A0A402AFX9</accession>
<sequence>MWNINHFLPALFSKKQALAAEKQVPGQRLALGLLLSSAIGALAYRRRSLSRSGVAGAAITGTTIFGLGGWAWGSSLIFFFVSSSFFSHFRAADKARTAADKFSKGSQRDLAQVGANGGIASVMALGYGLSHQPALRESFEAGFIGALATANADTWATELGVLSQQPPRLITTGRPTVPGTSGGVSPLGASAAAGGAFAEGLFFQLLRRRKSPILPIIALISGFAGSLFDSLLGATVQAIYYCPHCQKETERRIHNCGTPTTHLRGWRWMDNDLVNLLATLCGSLLAILLQLPFRTRSTRP</sequence>
<dbReference type="Proteomes" id="UP000287188">
    <property type="component" value="Unassembled WGS sequence"/>
</dbReference>
<feature type="transmembrane region" description="Helical" evidence="6">
    <location>
        <begin position="213"/>
        <end position="240"/>
    </location>
</feature>
<dbReference type="OrthoDB" id="9808500at2"/>
<name>A0A402AFX9_9CHLR</name>
<evidence type="ECO:0000256" key="6">
    <source>
        <dbReference type="SAM" id="Phobius"/>
    </source>
</evidence>
<feature type="transmembrane region" description="Helical" evidence="6">
    <location>
        <begin position="57"/>
        <end position="81"/>
    </location>
</feature>
<evidence type="ECO:0000256" key="5">
    <source>
        <dbReference type="ARBA" id="ARBA00023136"/>
    </source>
</evidence>
<evidence type="ECO:0000256" key="2">
    <source>
        <dbReference type="ARBA" id="ARBA00009012"/>
    </source>
</evidence>
<proteinExistence type="inferred from homology"/>
<dbReference type="PANTHER" id="PTHR13353">
    <property type="entry name" value="TRANSMEMBRANE PROTEIN 19"/>
    <property type="match status" value="1"/>
</dbReference>
<evidence type="ECO:0000313" key="7">
    <source>
        <dbReference type="EMBL" id="GCE18028.1"/>
    </source>
</evidence>
<feature type="transmembrane region" description="Helical" evidence="6">
    <location>
        <begin position="273"/>
        <end position="293"/>
    </location>
</feature>
<dbReference type="PANTHER" id="PTHR13353:SF5">
    <property type="entry name" value="TRANSMEMBRANE PROTEIN 19"/>
    <property type="match status" value="1"/>
</dbReference>
<evidence type="ECO:0000313" key="8">
    <source>
        <dbReference type="Proteomes" id="UP000287188"/>
    </source>
</evidence>
<keyword evidence="3 6" id="KW-0812">Transmembrane</keyword>
<protein>
    <recommendedName>
        <fullName evidence="9">DUF92 domain-containing protein</fullName>
    </recommendedName>
</protein>
<dbReference type="RefSeq" id="WP_126549627.1">
    <property type="nucleotide sequence ID" value="NZ_BIFS01000001.1"/>
</dbReference>